<organism evidence="2 3">
    <name type="scientific">Candidatus Litorirhabdus singularis</name>
    <dbReference type="NCBI Taxonomy" id="2518993"/>
    <lineage>
        <taxon>Bacteria</taxon>
        <taxon>Pseudomonadati</taxon>
        <taxon>Pseudomonadota</taxon>
        <taxon>Gammaproteobacteria</taxon>
        <taxon>Cellvibrionales</taxon>
        <taxon>Halieaceae</taxon>
        <taxon>Candidatus Litorirhabdus</taxon>
    </lineage>
</organism>
<feature type="chain" id="PRO_5045250455" evidence="1">
    <location>
        <begin position="25"/>
        <end position="149"/>
    </location>
</feature>
<keyword evidence="1" id="KW-0732">Signal</keyword>
<protein>
    <submittedName>
        <fullName evidence="2">Uncharacterized protein</fullName>
    </submittedName>
</protein>
<dbReference type="EMBL" id="SHNN01000001">
    <property type="protein sequence ID" value="MCX2980856.1"/>
    <property type="molecule type" value="Genomic_DNA"/>
</dbReference>
<keyword evidence="3" id="KW-1185">Reference proteome</keyword>
<gene>
    <name evidence="2" type="ORF">EYC98_08210</name>
</gene>
<dbReference type="Proteomes" id="UP001143362">
    <property type="component" value="Unassembled WGS sequence"/>
</dbReference>
<sequence length="149" mass="16211">MRISCCICLFALLLAGCVSQPQQGVDYFSGQAGFAAARELETRVYEDVAYPVMLTHVIDVLLDMDCALMEANKELGVISAASTRNLYEPGSLLFFGQHGSCPPHGGTVTVTQLDDFTVEVRAAFLPVQVQTQETFTTLLMRSIELKAGE</sequence>
<dbReference type="PROSITE" id="PS51257">
    <property type="entry name" value="PROKAR_LIPOPROTEIN"/>
    <property type="match status" value="1"/>
</dbReference>
<reference evidence="2" key="1">
    <citation type="submission" date="2019-02" db="EMBL/GenBank/DDBJ databases">
        <authorList>
            <person name="Li S.-H."/>
        </authorList>
    </citation>
    <scope>NUCLEOTIDE SEQUENCE</scope>
    <source>
        <strain evidence="2">IMCC14734</strain>
    </source>
</reference>
<evidence type="ECO:0000256" key="1">
    <source>
        <dbReference type="SAM" id="SignalP"/>
    </source>
</evidence>
<proteinExistence type="predicted"/>
<accession>A0ABT3TEX7</accession>
<evidence type="ECO:0000313" key="2">
    <source>
        <dbReference type="EMBL" id="MCX2980856.1"/>
    </source>
</evidence>
<comment type="caution">
    <text evidence="2">The sequence shown here is derived from an EMBL/GenBank/DDBJ whole genome shotgun (WGS) entry which is preliminary data.</text>
</comment>
<feature type="signal peptide" evidence="1">
    <location>
        <begin position="1"/>
        <end position="24"/>
    </location>
</feature>
<dbReference type="RefSeq" id="WP_279244831.1">
    <property type="nucleotide sequence ID" value="NZ_SHNN01000001.1"/>
</dbReference>
<name>A0ABT3TEX7_9GAMM</name>
<evidence type="ECO:0000313" key="3">
    <source>
        <dbReference type="Proteomes" id="UP001143362"/>
    </source>
</evidence>